<dbReference type="EMBL" id="DS028119">
    <property type="protein sequence ID" value="EEY60986.1"/>
    <property type="molecule type" value="Genomic_DNA"/>
</dbReference>
<dbReference type="VEuPathDB" id="FungiDB:PITG_01230"/>
<evidence type="ECO:0000313" key="2">
    <source>
        <dbReference type="EMBL" id="EEY60986.1"/>
    </source>
</evidence>
<dbReference type="KEGG" id="pif:PITG_01230"/>
<dbReference type="InParanoid" id="D0MUZ0"/>
<accession>D0MUZ0</accession>
<sequence length="122" mass="13248">MLESDSSSSSSSDSDENIATEATTWRDVESCEVQLQVSDVERTLLIKSRTEAGAVLARLRRRMFGSSSSGRASVGDLLCEEIGFVEGTSIASLDDDMIRLRSHLVDDVGLTHVRNPKKGLDS</sequence>
<reference evidence="3" key="1">
    <citation type="journal article" date="2009" name="Nature">
        <title>Genome sequence and analysis of the Irish potato famine pathogen Phytophthora infestans.</title>
        <authorList>
            <consortium name="The Broad Institute Genome Sequencing Platform"/>
            <person name="Haas B.J."/>
            <person name="Kamoun S."/>
            <person name="Zody M.C."/>
            <person name="Jiang R.H."/>
            <person name="Handsaker R.E."/>
            <person name="Cano L.M."/>
            <person name="Grabherr M."/>
            <person name="Kodira C.D."/>
            <person name="Raffaele S."/>
            <person name="Torto-Alalibo T."/>
            <person name="Bozkurt T.O."/>
            <person name="Ah-Fong A.M."/>
            <person name="Alvarado L."/>
            <person name="Anderson V.L."/>
            <person name="Armstrong M.R."/>
            <person name="Avrova A."/>
            <person name="Baxter L."/>
            <person name="Beynon J."/>
            <person name="Boevink P.C."/>
            <person name="Bollmann S.R."/>
            <person name="Bos J.I."/>
            <person name="Bulone V."/>
            <person name="Cai G."/>
            <person name="Cakir C."/>
            <person name="Carrington J.C."/>
            <person name="Chawner M."/>
            <person name="Conti L."/>
            <person name="Costanzo S."/>
            <person name="Ewan R."/>
            <person name="Fahlgren N."/>
            <person name="Fischbach M.A."/>
            <person name="Fugelstad J."/>
            <person name="Gilroy E.M."/>
            <person name="Gnerre S."/>
            <person name="Green P.J."/>
            <person name="Grenville-Briggs L.J."/>
            <person name="Griffith J."/>
            <person name="Grunwald N.J."/>
            <person name="Horn K."/>
            <person name="Horner N.R."/>
            <person name="Hu C.H."/>
            <person name="Huitema E."/>
            <person name="Jeong D.H."/>
            <person name="Jones A.M."/>
            <person name="Jones J.D."/>
            <person name="Jones R.W."/>
            <person name="Karlsson E.K."/>
            <person name="Kunjeti S.G."/>
            <person name="Lamour K."/>
            <person name="Liu Z."/>
            <person name="Ma L."/>
            <person name="Maclean D."/>
            <person name="Chibucos M.C."/>
            <person name="McDonald H."/>
            <person name="McWalters J."/>
            <person name="Meijer H.J."/>
            <person name="Morgan W."/>
            <person name="Morris P.F."/>
            <person name="Munro C.A."/>
            <person name="O'Neill K."/>
            <person name="Ospina-Giraldo M."/>
            <person name="Pinzon A."/>
            <person name="Pritchard L."/>
            <person name="Ramsahoye B."/>
            <person name="Ren Q."/>
            <person name="Restrepo S."/>
            <person name="Roy S."/>
            <person name="Sadanandom A."/>
            <person name="Savidor A."/>
            <person name="Schornack S."/>
            <person name="Schwartz D.C."/>
            <person name="Schumann U.D."/>
            <person name="Schwessinger B."/>
            <person name="Seyer L."/>
            <person name="Sharpe T."/>
            <person name="Silvar C."/>
            <person name="Song J."/>
            <person name="Studholme D.J."/>
            <person name="Sykes S."/>
            <person name="Thines M."/>
            <person name="van de Vondervoort P.J."/>
            <person name="Phuntumart V."/>
            <person name="Wawra S."/>
            <person name="Weide R."/>
            <person name="Win J."/>
            <person name="Young C."/>
            <person name="Zhou S."/>
            <person name="Fry W."/>
            <person name="Meyers B.C."/>
            <person name="van West P."/>
            <person name="Ristaino J."/>
            <person name="Govers F."/>
            <person name="Birch P.R."/>
            <person name="Whisson S.C."/>
            <person name="Judelson H.S."/>
            <person name="Nusbaum C."/>
        </authorList>
    </citation>
    <scope>NUCLEOTIDE SEQUENCE [LARGE SCALE GENOMIC DNA]</scope>
    <source>
        <strain evidence="3">T30-4</strain>
    </source>
</reference>
<name>D0MUZ0_PHYIT</name>
<dbReference type="RefSeq" id="XP_002907903.1">
    <property type="nucleotide sequence ID" value="XM_002907857.1"/>
</dbReference>
<dbReference type="HOGENOM" id="CLU_2031226_0_0_1"/>
<keyword evidence="3" id="KW-1185">Reference proteome</keyword>
<proteinExistence type="predicted"/>
<dbReference type="Proteomes" id="UP000006643">
    <property type="component" value="Unassembled WGS sequence"/>
</dbReference>
<dbReference type="OMA" id="LCAKIAY"/>
<organism evidence="2 3">
    <name type="scientific">Phytophthora infestans (strain T30-4)</name>
    <name type="common">Potato late blight agent</name>
    <dbReference type="NCBI Taxonomy" id="403677"/>
    <lineage>
        <taxon>Eukaryota</taxon>
        <taxon>Sar</taxon>
        <taxon>Stramenopiles</taxon>
        <taxon>Oomycota</taxon>
        <taxon>Peronosporomycetes</taxon>
        <taxon>Peronosporales</taxon>
        <taxon>Peronosporaceae</taxon>
        <taxon>Phytophthora</taxon>
    </lineage>
</organism>
<dbReference type="OrthoDB" id="10584294at2759"/>
<protein>
    <submittedName>
        <fullName evidence="2">Uncharacterized protein</fullName>
    </submittedName>
</protein>
<feature type="compositionally biased region" description="Low complexity" evidence="1">
    <location>
        <begin position="1"/>
        <end position="12"/>
    </location>
</feature>
<feature type="region of interest" description="Disordered" evidence="1">
    <location>
        <begin position="1"/>
        <end position="23"/>
    </location>
</feature>
<dbReference type="AlphaFoldDB" id="D0MUZ0"/>
<dbReference type="GeneID" id="9477600"/>
<evidence type="ECO:0000256" key="1">
    <source>
        <dbReference type="SAM" id="MobiDB-lite"/>
    </source>
</evidence>
<gene>
    <name evidence="2" type="ORF">PITG_01230</name>
</gene>
<evidence type="ECO:0000313" key="3">
    <source>
        <dbReference type="Proteomes" id="UP000006643"/>
    </source>
</evidence>